<dbReference type="GeneID" id="25393800"/>
<feature type="transmembrane region" description="Helical" evidence="1">
    <location>
        <begin position="81"/>
        <end position="102"/>
    </location>
</feature>
<dbReference type="Proteomes" id="UP000001137">
    <property type="component" value="Chromosome"/>
</dbReference>
<keyword evidence="1" id="KW-0472">Membrane</keyword>
<gene>
    <name evidence="2" type="ordered locus">Cmaq_1594</name>
</gene>
<keyword evidence="3" id="KW-1185">Reference proteome</keyword>
<dbReference type="Gene3D" id="1.10.472.100">
    <property type="entry name" value="Presenilin"/>
    <property type="match status" value="1"/>
</dbReference>
<dbReference type="KEGG" id="cma:Cmaq_1594"/>
<feature type="transmembrane region" description="Helical" evidence="1">
    <location>
        <begin position="146"/>
        <end position="163"/>
    </location>
</feature>
<accession>A8M9U6</accession>
<dbReference type="OrthoDB" id="29021at2157"/>
<keyword evidence="1" id="KW-0812">Transmembrane</keyword>
<feature type="transmembrane region" description="Helical" evidence="1">
    <location>
        <begin position="270"/>
        <end position="288"/>
    </location>
</feature>
<protein>
    <submittedName>
        <fullName evidence="2">Uncharacterized protein</fullName>
    </submittedName>
</protein>
<feature type="transmembrane region" description="Helical" evidence="1">
    <location>
        <begin position="239"/>
        <end position="258"/>
    </location>
</feature>
<dbReference type="eggNOG" id="arCOG04463">
    <property type="taxonomic scope" value="Archaea"/>
</dbReference>
<proteinExistence type="predicted"/>
<dbReference type="AlphaFoldDB" id="A8M9U6"/>
<dbReference type="RefSeq" id="WP_012186636.1">
    <property type="nucleotide sequence ID" value="NC_009954.1"/>
</dbReference>
<name>A8M9U6_CALMQ</name>
<keyword evidence="1" id="KW-1133">Transmembrane helix</keyword>
<organism evidence="2 3">
    <name type="scientific">Caldivirga maquilingensis (strain ATCC 700844 / DSM 13496 / JCM 10307 / IC-167)</name>
    <dbReference type="NCBI Taxonomy" id="397948"/>
    <lineage>
        <taxon>Archaea</taxon>
        <taxon>Thermoproteota</taxon>
        <taxon>Thermoprotei</taxon>
        <taxon>Thermoproteales</taxon>
        <taxon>Thermoproteaceae</taxon>
        <taxon>Caldivirga</taxon>
    </lineage>
</organism>
<evidence type="ECO:0000313" key="2">
    <source>
        <dbReference type="EMBL" id="ABW02417.1"/>
    </source>
</evidence>
<evidence type="ECO:0000256" key="1">
    <source>
        <dbReference type="SAM" id="Phobius"/>
    </source>
</evidence>
<feature type="transmembrane region" description="Helical" evidence="1">
    <location>
        <begin position="12"/>
        <end position="31"/>
    </location>
</feature>
<reference evidence="2 3" key="1">
    <citation type="submission" date="2007-10" db="EMBL/GenBank/DDBJ databases">
        <title>Complete sequence of Caldivirga maquilingensis IC-167.</title>
        <authorList>
            <consortium name="US DOE Joint Genome Institute"/>
            <person name="Copeland A."/>
            <person name="Lucas S."/>
            <person name="Lapidus A."/>
            <person name="Barry K."/>
            <person name="Glavina del Rio T."/>
            <person name="Dalin E."/>
            <person name="Tice H."/>
            <person name="Pitluck S."/>
            <person name="Saunders E."/>
            <person name="Brettin T."/>
            <person name="Bruce D."/>
            <person name="Detter J.C."/>
            <person name="Han C."/>
            <person name="Schmutz J."/>
            <person name="Larimer F."/>
            <person name="Land M."/>
            <person name="Hauser L."/>
            <person name="Kyrpides N."/>
            <person name="Ivanova N."/>
            <person name="Biddle J.F."/>
            <person name="Zhang Z."/>
            <person name="Fitz-Gibbon S.T."/>
            <person name="Lowe T.M."/>
            <person name="Saltikov C."/>
            <person name="House C.H."/>
            <person name="Richardson P."/>
        </authorList>
    </citation>
    <scope>NUCLEOTIDE SEQUENCE [LARGE SCALE GENOMIC DNA]</scope>
    <source>
        <strain evidence="3">ATCC 700844 / DSM 13496 / JCM 10307 / IC-167</strain>
    </source>
</reference>
<feature type="transmembrane region" description="Helical" evidence="1">
    <location>
        <begin position="114"/>
        <end position="134"/>
    </location>
</feature>
<feature type="transmembrane region" description="Helical" evidence="1">
    <location>
        <begin position="51"/>
        <end position="74"/>
    </location>
</feature>
<dbReference type="EMBL" id="CP000852">
    <property type="protein sequence ID" value="ABW02417.1"/>
    <property type="molecule type" value="Genomic_DNA"/>
</dbReference>
<sequence>MPNAAGFKPYFIVPPLSSMIMGALLTIGLTLKHAYIPTPSPVISSSNTVSAGFYNILVILLMALAGLIVVYLLVRYAKFKAFALFKDVMIIFLVYTLVTFYLYEYATYYDIYPLLLVVTFYPLSLGLTAALSYFSLYSNNQVLRSIGIVSYSAMAGSLLATSLPPVTAAMVPIALAIYDVFMVYKGLLGKLADSMKGGVGRSLLRGLVLDLRDTAIGVGDLVVYSLMSSFTISLAGSSMALTLTVLILGVLIGFYATYRLLLPFRGYAPALPLPVLLGFVPVILILHAI</sequence>
<evidence type="ECO:0000313" key="3">
    <source>
        <dbReference type="Proteomes" id="UP000001137"/>
    </source>
</evidence>
<dbReference type="HOGENOM" id="CLU_923244_0_0_2"/>
<feature type="transmembrane region" description="Helical" evidence="1">
    <location>
        <begin position="169"/>
        <end position="188"/>
    </location>
</feature>
<dbReference type="InterPro" id="IPR042524">
    <property type="entry name" value="Presenilin_C"/>
</dbReference>